<proteinExistence type="predicted"/>
<evidence type="ECO:0008006" key="2">
    <source>
        <dbReference type="Google" id="ProtNLM"/>
    </source>
</evidence>
<accession>A0A6C0DJV7</accession>
<dbReference type="EMBL" id="MN739627">
    <property type="protein sequence ID" value="QHT16843.1"/>
    <property type="molecule type" value="Genomic_DNA"/>
</dbReference>
<organism evidence="1">
    <name type="scientific">viral metagenome</name>
    <dbReference type="NCBI Taxonomy" id="1070528"/>
    <lineage>
        <taxon>unclassified sequences</taxon>
        <taxon>metagenomes</taxon>
        <taxon>organismal metagenomes</taxon>
    </lineage>
</organism>
<sequence>MKVTIRIFPINRRGSFTSIEVTISIVNPKVKDIFDFACSELKGKCKVAKGTTYLDMNEPLINGDCLNIIPI</sequence>
<evidence type="ECO:0000313" key="1">
    <source>
        <dbReference type="EMBL" id="QHT16843.1"/>
    </source>
</evidence>
<protein>
    <recommendedName>
        <fullName evidence="2">Ubiquitin-like domain-containing protein</fullName>
    </recommendedName>
</protein>
<name>A0A6C0DJV7_9ZZZZ</name>
<dbReference type="AlphaFoldDB" id="A0A6C0DJV7"/>
<reference evidence="1" key="1">
    <citation type="journal article" date="2020" name="Nature">
        <title>Giant virus diversity and host interactions through global metagenomics.</title>
        <authorList>
            <person name="Schulz F."/>
            <person name="Roux S."/>
            <person name="Paez-Espino D."/>
            <person name="Jungbluth S."/>
            <person name="Walsh D.A."/>
            <person name="Denef V.J."/>
            <person name="McMahon K.D."/>
            <person name="Konstantinidis K.T."/>
            <person name="Eloe-Fadrosh E.A."/>
            <person name="Kyrpides N.C."/>
            <person name="Woyke T."/>
        </authorList>
    </citation>
    <scope>NUCLEOTIDE SEQUENCE</scope>
    <source>
        <strain evidence="1">GVMAG-M-3300023174-207</strain>
    </source>
</reference>